<dbReference type="AlphaFoldDB" id="A0A5J4YLA7"/>
<keyword evidence="4" id="KW-1185">Reference proteome</keyword>
<dbReference type="Proteomes" id="UP000324585">
    <property type="component" value="Unassembled WGS sequence"/>
</dbReference>
<evidence type="ECO:0000313" key="4">
    <source>
        <dbReference type="Proteomes" id="UP000324585"/>
    </source>
</evidence>
<name>A0A5J4YLA7_PORPP</name>
<sequence length="138" mass="14286">MIELPGFPFRSLEMAFVLQVGSSARGASGWTVATQAQKACDRSGGAAASATVRPSSVATRCVVGGTMTRVMRADVRVFQEKKDGGEAGAGAEEEDQPERPQTLKGVIIFTVTMGLFALGLAATFGRAMLPGGLAPPIQ</sequence>
<feature type="region of interest" description="Disordered" evidence="1">
    <location>
        <begin position="81"/>
        <end position="101"/>
    </location>
</feature>
<dbReference type="EMBL" id="VRMN01000010">
    <property type="protein sequence ID" value="KAA8492259.1"/>
    <property type="molecule type" value="Genomic_DNA"/>
</dbReference>
<keyword evidence="2" id="KW-1133">Transmembrane helix</keyword>
<keyword evidence="2" id="KW-0812">Transmembrane</keyword>
<reference evidence="4" key="1">
    <citation type="journal article" date="2019" name="Nat. Commun.">
        <title>Expansion of phycobilisome linker gene families in mesophilic red algae.</title>
        <authorList>
            <person name="Lee J."/>
            <person name="Kim D."/>
            <person name="Bhattacharya D."/>
            <person name="Yoon H.S."/>
        </authorList>
    </citation>
    <scope>NUCLEOTIDE SEQUENCE [LARGE SCALE GENOMIC DNA]</scope>
    <source>
        <strain evidence="4">CCMP 1328</strain>
    </source>
</reference>
<evidence type="ECO:0000256" key="1">
    <source>
        <dbReference type="SAM" id="MobiDB-lite"/>
    </source>
</evidence>
<proteinExistence type="predicted"/>
<accession>A0A5J4YLA7</accession>
<protein>
    <submittedName>
        <fullName evidence="3">Uncharacterized protein</fullName>
    </submittedName>
</protein>
<keyword evidence="2" id="KW-0472">Membrane</keyword>
<comment type="caution">
    <text evidence="3">The sequence shown here is derived from an EMBL/GenBank/DDBJ whole genome shotgun (WGS) entry which is preliminary data.</text>
</comment>
<feature type="transmembrane region" description="Helical" evidence="2">
    <location>
        <begin position="106"/>
        <end position="129"/>
    </location>
</feature>
<gene>
    <name evidence="3" type="ORF">FVE85_3697</name>
</gene>
<evidence type="ECO:0000313" key="3">
    <source>
        <dbReference type="EMBL" id="KAA8492259.1"/>
    </source>
</evidence>
<organism evidence="3 4">
    <name type="scientific">Porphyridium purpureum</name>
    <name type="common">Red alga</name>
    <name type="synonym">Porphyridium cruentum</name>
    <dbReference type="NCBI Taxonomy" id="35688"/>
    <lineage>
        <taxon>Eukaryota</taxon>
        <taxon>Rhodophyta</taxon>
        <taxon>Bangiophyceae</taxon>
        <taxon>Porphyridiales</taxon>
        <taxon>Porphyridiaceae</taxon>
        <taxon>Porphyridium</taxon>
    </lineage>
</organism>
<evidence type="ECO:0000256" key="2">
    <source>
        <dbReference type="SAM" id="Phobius"/>
    </source>
</evidence>